<accession>A0A8X7C0V3</accession>
<dbReference type="EMBL" id="BMAV01006667">
    <property type="protein sequence ID" value="GFY48799.1"/>
    <property type="molecule type" value="Genomic_DNA"/>
</dbReference>
<evidence type="ECO:0000313" key="2">
    <source>
        <dbReference type="Proteomes" id="UP000886998"/>
    </source>
</evidence>
<dbReference type="AlphaFoldDB" id="A0A8X7C0V3"/>
<gene>
    <name evidence="1" type="primary">NCL1_56917</name>
    <name evidence="1" type="ORF">TNIN_164871</name>
</gene>
<comment type="caution">
    <text evidence="1">The sequence shown here is derived from an EMBL/GenBank/DDBJ whole genome shotgun (WGS) entry which is preliminary data.</text>
</comment>
<dbReference type="Proteomes" id="UP000886998">
    <property type="component" value="Unassembled WGS sequence"/>
</dbReference>
<dbReference type="OrthoDB" id="10451068at2759"/>
<name>A0A8X7C0V3_9ARAC</name>
<evidence type="ECO:0000313" key="1">
    <source>
        <dbReference type="EMBL" id="GFY48799.1"/>
    </source>
</evidence>
<proteinExistence type="predicted"/>
<protein>
    <submittedName>
        <fullName evidence="1">Uncharacterized protein</fullName>
    </submittedName>
</protein>
<sequence length="293" mass="34676">MDKNSPLVKLAVSLTEINCSQHEISYITRMRNAIKFQNARSKEYEYFNFTFRHIILCLSTPTATLETCLRHSFYKILKSHVLVHNYTPFQQWTLISIDNDGFPEEHNPGQQQELIQRKDEYDQAERYLIANFRNARQLSADSEWIHWNLLQRQLLRDTRLSDLQINNVDILNSVHTSGWRRMFADNFIDFSCTDSSTAAYVREQTEESRPIHVFKEISKRERGETINHLRILEFIASPYYYVLPHHCEVRHDGIKNISDNSQTSVQDDPPAEKEMFYFESQLRIAKKITPRLD</sequence>
<organism evidence="1 2">
    <name type="scientific">Trichonephila inaurata madagascariensis</name>
    <dbReference type="NCBI Taxonomy" id="2747483"/>
    <lineage>
        <taxon>Eukaryota</taxon>
        <taxon>Metazoa</taxon>
        <taxon>Ecdysozoa</taxon>
        <taxon>Arthropoda</taxon>
        <taxon>Chelicerata</taxon>
        <taxon>Arachnida</taxon>
        <taxon>Araneae</taxon>
        <taxon>Araneomorphae</taxon>
        <taxon>Entelegynae</taxon>
        <taxon>Araneoidea</taxon>
        <taxon>Nephilidae</taxon>
        <taxon>Trichonephila</taxon>
        <taxon>Trichonephila inaurata</taxon>
    </lineage>
</organism>
<keyword evidence="2" id="KW-1185">Reference proteome</keyword>
<reference evidence="1" key="1">
    <citation type="submission" date="2020-08" db="EMBL/GenBank/DDBJ databases">
        <title>Multicomponent nature underlies the extraordinary mechanical properties of spider dragline silk.</title>
        <authorList>
            <person name="Kono N."/>
            <person name="Nakamura H."/>
            <person name="Mori M."/>
            <person name="Yoshida Y."/>
            <person name="Ohtoshi R."/>
            <person name="Malay A.D."/>
            <person name="Moran D.A.P."/>
            <person name="Tomita M."/>
            <person name="Numata K."/>
            <person name="Arakawa K."/>
        </authorList>
    </citation>
    <scope>NUCLEOTIDE SEQUENCE</scope>
</reference>